<dbReference type="RefSeq" id="WP_117455424.1">
    <property type="nucleotide sequence ID" value="NZ_CP060636.1"/>
</dbReference>
<evidence type="ECO:0000313" key="3">
    <source>
        <dbReference type="Proteomes" id="UP000515856"/>
    </source>
</evidence>
<dbReference type="EMBL" id="CP060636">
    <property type="protein sequence ID" value="QNM12793.1"/>
    <property type="molecule type" value="Genomic_DNA"/>
</dbReference>
<organism evidence="2 3">
    <name type="scientific">[Eubacterium] hominis</name>
    <dbReference type="NCBI Taxonomy" id="2764325"/>
    <lineage>
        <taxon>Bacteria</taxon>
        <taxon>Bacillati</taxon>
        <taxon>Bacillota</taxon>
        <taxon>Erysipelotrichia</taxon>
        <taxon>Erysipelotrichales</taxon>
        <taxon>Erysipelotrichaceae</taxon>
        <taxon>Amedibacillus</taxon>
    </lineage>
</organism>
<dbReference type="Pfam" id="PF07083">
    <property type="entry name" value="DUF1351"/>
    <property type="match status" value="1"/>
</dbReference>
<protein>
    <submittedName>
        <fullName evidence="2">DUF1351 domain-containing protein</fullName>
    </submittedName>
</protein>
<keyword evidence="1" id="KW-0175">Coiled coil</keyword>
<dbReference type="AlphaFoldDB" id="A0A7G9GPR1"/>
<dbReference type="KEGG" id="ehn:H9Q80_02240"/>
<keyword evidence="3" id="KW-1185">Reference proteome</keyword>
<accession>A0A7G9GPR1</accession>
<name>A0A7G9GPR1_9FIRM</name>
<proteinExistence type="predicted"/>
<dbReference type="InterPro" id="IPR009785">
    <property type="entry name" value="Prophage_Lj928_Orf309"/>
</dbReference>
<feature type="coiled-coil region" evidence="1">
    <location>
        <begin position="42"/>
        <end position="69"/>
    </location>
</feature>
<evidence type="ECO:0000313" key="2">
    <source>
        <dbReference type="EMBL" id="QNM12793.1"/>
    </source>
</evidence>
<dbReference type="Proteomes" id="UP000515856">
    <property type="component" value="Chromosome"/>
</dbReference>
<reference evidence="2 3" key="1">
    <citation type="submission" date="2020-08" db="EMBL/GenBank/DDBJ databases">
        <authorList>
            <person name="Liu C."/>
            <person name="Sun Q."/>
        </authorList>
    </citation>
    <scope>NUCLEOTIDE SEQUENCE [LARGE SCALE GENOMIC DNA]</scope>
    <source>
        <strain evidence="2 3">NSJ-61</strain>
    </source>
</reference>
<evidence type="ECO:0000256" key="1">
    <source>
        <dbReference type="SAM" id="Coils"/>
    </source>
</evidence>
<sequence>MEYEVTISQTNTGLQSNADATLVLVKSDEYKKYNYVVAADNYDQAVKDKKILKNAIDKAKRTRIDFENKILDEWAPIKDTLMKAEKIVEGYKDALDAGVKTVDEQTKEEKRKKIHSYYIENLNELQIPFDKVLDTKWLNKSCKQKQWQEGVIKKIADYELEYSLLERSDVEDKELLKSIFMDVWDRMESFAIYDAQMAAKKRAEDLRKKKEEQLKKVPPITTCGVHNDIPSMPIKKDKAVNKMVCIKGSQANYDKVLNYAVELGLSWEEL</sequence>
<gene>
    <name evidence="2" type="ORF">H9Q80_02240</name>
</gene>